<evidence type="ECO:0000313" key="3">
    <source>
        <dbReference type="Proteomes" id="UP001303046"/>
    </source>
</evidence>
<reference evidence="2 3" key="1">
    <citation type="submission" date="2023-08" db="EMBL/GenBank/DDBJ databases">
        <title>A Necator americanus chromosomal reference genome.</title>
        <authorList>
            <person name="Ilik V."/>
            <person name="Petrzelkova K.J."/>
            <person name="Pardy F."/>
            <person name="Fuh T."/>
            <person name="Niatou-Singa F.S."/>
            <person name="Gouil Q."/>
            <person name="Baker L."/>
            <person name="Ritchie M.E."/>
            <person name="Jex A.R."/>
            <person name="Gazzola D."/>
            <person name="Li H."/>
            <person name="Toshio Fujiwara R."/>
            <person name="Zhan B."/>
            <person name="Aroian R.V."/>
            <person name="Pafco B."/>
            <person name="Schwarz E.M."/>
        </authorList>
    </citation>
    <scope>NUCLEOTIDE SEQUENCE [LARGE SCALE GENOMIC DNA]</scope>
    <source>
        <strain evidence="2 3">Aroian</strain>
        <tissue evidence="2">Whole animal</tissue>
    </source>
</reference>
<dbReference type="EMBL" id="JAVFWL010000002">
    <property type="protein sequence ID" value="KAK6735284.1"/>
    <property type="molecule type" value="Genomic_DNA"/>
</dbReference>
<accession>A0ABR1CBC8</accession>
<keyword evidence="3" id="KW-1185">Reference proteome</keyword>
<gene>
    <name evidence="2" type="primary">Necator_chrII.g6254</name>
    <name evidence="2" type="ORF">RB195_018461</name>
</gene>
<comment type="caution">
    <text evidence="2">The sequence shown here is derived from an EMBL/GenBank/DDBJ whole genome shotgun (WGS) entry which is preliminary data.</text>
</comment>
<dbReference type="Proteomes" id="UP001303046">
    <property type="component" value="Unassembled WGS sequence"/>
</dbReference>
<proteinExistence type="predicted"/>
<sequence>MYRSVAGENKIRSKTTLTQDRECSRAYGTVEDYKKDAFYDELGYQGSRRRSRFQPPPSSTRLDSTVPKKSRGLQYQLNLDLANLKDIDHYWIADQKENERR</sequence>
<name>A0ABR1CBC8_NECAM</name>
<evidence type="ECO:0000313" key="2">
    <source>
        <dbReference type="EMBL" id="KAK6735284.1"/>
    </source>
</evidence>
<organism evidence="2 3">
    <name type="scientific">Necator americanus</name>
    <name type="common">Human hookworm</name>
    <dbReference type="NCBI Taxonomy" id="51031"/>
    <lineage>
        <taxon>Eukaryota</taxon>
        <taxon>Metazoa</taxon>
        <taxon>Ecdysozoa</taxon>
        <taxon>Nematoda</taxon>
        <taxon>Chromadorea</taxon>
        <taxon>Rhabditida</taxon>
        <taxon>Rhabditina</taxon>
        <taxon>Rhabditomorpha</taxon>
        <taxon>Strongyloidea</taxon>
        <taxon>Ancylostomatidae</taxon>
        <taxon>Bunostominae</taxon>
        <taxon>Necator</taxon>
    </lineage>
</organism>
<protein>
    <submittedName>
        <fullName evidence="2">Uncharacterized protein</fullName>
    </submittedName>
</protein>
<feature type="region of interest" description="Disordered" evidence="1">
    <location>
        <begin position="45"/>
        <end position="68"/>
    </location>
</feature>
<evidence type="ECO:0000256" key="1">
    <source>
        <dbReference type="SAM" id="MobiDB-lite"/>
    </source>
</evidence>